<protein>
    <recommendedName>
        <fullName evidence="1">non-specific serine/threonine protein kinase</fullName>
        <ecNumber evidence="1">2.7.11.1</ecNumber>
    </recommendedName>
</protein>
<dbReference type="EMBL" id="JAGKQM010002947">
    <property type="protein sequence ID" value="KAH0842037.1"/>
    <property type="molecule type" value="Genomic_DNA"/>
</dbReference>
<dbReference type="CDD" id="cd15798">
    <property type="entry name" value="PMEI-like_3"/>
    <property type="match status" value="1"/>
</dbReference>
<evidence type="ECO:0000313" key="11">
    <source>
        <dbReference type="EMBL" id="KAH0842037.1"/>
    </source>
</evidence>
<keyword evidence="5" id="KW-0418">Kinase</keyword>
<dbReference type="InterPro" id="IPR000719">
    <property type="entry name" value="Prot_kinase_dom"/>
</dbReference>
<feature type="compositionally biased region" description="Basic and acidic residues" evidence="9">
    <location>
        <begin position="1"/>
        <end position="14"/>
    </location>
</feature>
<dbReference type="InterPro" id="IPR050236">
    <property type="entry name" value="Ser_Thr_kinase_AGC"/>
</dbReference>
<feature type="region of interest" description="Disordered" evidence="9">
    <location>
        <begin position="355"/>
        <end position="374"/>
    </location>
</feature>
<dbReference type="Gene3D" id="1.20.140.40">
    <property type="entry name" value="Invertase/pectin methylesterase inhibitor family protein"/>
    <property type="match status" value="1"/>
</dbReference>
<dbReference type="InterPro" id="IPR058783">
    <property type="entry name" value="IREH1/IRE-like_N"/>
</dbReference>
<keyword evidence="6" id="KW-0067">ATP-binding</keyword>
<evidence type="ECO:0000256" key="8">
    <source>
        <dbReference type="ARBA" id="ARBA00048679"/>
    </source>
</evidence>
<evidence type="ECO:0000259" key="10">
    <source>
        <dbReference type="PROSITE" id="PS50011"/>
    </source>
</evidence>
<feature type="domain" description="Protein kinase" evidence="10">
    <location>
        <begin position="604"/>
        <end position="851"/>
    </location>
</feature>
<comment type="caution">
    <text evidence="11">The sequence shown here is derived from an EMBL/GenBank/DDBJ whole genome shotgun (WGS) entry which is preliminary data.</text>
</comment>
<evidence type="ECO:0000256" key="6">
    <source>
        <dbReference type="ARBA" id="ARBA00022840"/>
    </source>
</evidence>
<evidence type="ECO:0000256" key="1">
    <source>
        <dbReference type="ARBA" id="ARBA00012513"/>
    </source>
</evidence>
<dbReference type="Gene3D" id="3.30.200.20">
    <property type="entry name" value="Phosphorylase Kinase, domain 1"/>
    <property type="match status" value="2"/>
</dbReference>
<feature type="region of interest" description="Disordered" evidence="9">
    <location>
        <begin position="321"/>
        <end position="344"/>
    </location>
</feature>
<feature type="region of interest" description="Disordered" evidence="9">
    <location>
        <begin position="734"/>
        <end position="754"/>
    </location>
</feature>
<dbReference type="Pfam" id="PF26031">
    <property type="entry name" value="IREH1"/>
    <property type="match status" value="1"/>
</dbReference>
<dbReference type="InterPro" id="IPR035513">
    <property type="entry name" value="Invertase/methylesterase_inhib"/>
</dbReference>
<accession>A0ABQ7WZM7</accession>
<dbReference type="PROSITE" id="PS50011">
    <property type="entry name" value="PROTEIN_KINASE_DOM"/>
    <property type="match status" value="1"/>
</dbReference>
<dbReference type="PANTHER" id="PTHR24356">
    <property type="entry name" value="SERINE/THREONINE-PROTEIN KINASE"/>
    <property type="match status" value="1"/>
</dbReference>
<evidence type="ECO:0000256" key="9">
    <source>
        <dbReference type="SAM" id="MobiDB-lite"/>
    </source>
</evidence>
<dbReference type="Gene3D" id="1.10.510.10">
    <property type="entry name" value="Transferase(Phosphotransferase) domain 1"/>
    <property type="match status" value="2"/>
</dbReference>
<dbReference type="SUPFAM" id="SSF56112">
    <property type="entry name" value="Protein kinase-like (PK-like)"/>
    <property type="match status" value="1"/>
</dbReference>
<dbReference type="InterPro" id="IPR011009">
    <property type="entry name" value="Kinase-like_dom_sf"/>
</dbReference>
<comment type="catalytic activity">
    <reaction evidence="7">
        <text>L-threonyl-[protein] + ATP = O-phospho-L-threonyl-[protein] + ADP + H(+)</text>
        <dbReference type="Rhea" id="RHEA:46608"/>
        <dbReference type="Rhea" id="RHEA-COMP:11060"/>
        <dbReference type="Rhea" id="RHEA-COMP:11605"/>
        <dbReference type="ChEBI" id="CHEBI:15378"/>
        <dbReference type="ChEBI" id="CHEBI:30013"/>
        <dbReference type="ChEBI" id="CHEBI:30616"/>
        <dbReference type="ChEBI" id="CHEBI:61977"/>
        <dbReference type="ChEBI" id="CHEBI:456216"/>
        <dbReference type="EC" id="2.7.11.1"/>
    </reaction>
</comment>
<gene>
    <name evidence="11" type="ORF">HID58_092162</name>
</gene>
<dbReference type="EC" id="2.7.11.1" evidence="1"/>
<dbReference type="Pfam" id="PF00069">
    <property type="entry name" value="Pkinase"/>
    <property type="match status" value="1"/>
</dbReference>
<dbReference type="SMART" id="SM00856">
    <property type="entry name" value="PMEI"/>
    <property type="match status" value="1"/>
</dbReference>
<feature type="compositionally biased region" description="Basic and acidic residues" evidence="9">
    <location>
        <begin position="23"/>
        <end position="32"/>
    </location>
</feature>
<dbReference type="CDD" id="cd05579">
    <property type="entry name" value="STKc_MAST_like"/>
    <property type="match status" value="1"/>
</dbReference>
<evidence type="ECO:0000256" key="4">
    <source>
        <dbReference type="ARBA" id="ARBA00022741"/>
    </source>
</evidence>
<dbReference type="SUPFAM" id="SSF101148">
    <property type="entry name" value="Plant invertase/pectin methylesterase inhibitor"/>
    <property type="match status" value="1"/>
</dbReference>
<keyword evidence="2" id="KW-0723">Serine/threonine-protein kinase</keyword>
<feature type="region of interest" description="Disordered" evidence="9">
    <location>
        <begin position="1"/>
        <end position="76"/>
    </location>
</feature>
<evidence type="ECO:0000256" key="2">
    <source>
        <dbReference type="ARBA" id="ARBA00022527"/>
    </source>
</evidence>
<name>A0ABQ7WZM7_BRANA</name>
<proteinExistence type="predicted"/>
<evidence type="ECO:0000313" key="12">
    <source>
        <dbReference type="Proteomes" id="UP000824890"/>
    </source>
</evidence>
<evidence type="ECO:0000256" key="7">
    <source>
        <dbReference type="ARBA" id="ARBA00047899"/>
    </source>
</evidence>
<comment type="catalytic activity">
    <reaction evidence="8">
        <text>L-seryl-[protein] + ATP = O-phospho-L-seryl-[protein] + ADP + H(+)</text>
        <dbReference type="Rhea" id="RHEA:17989"/>
        <dbReference type="Rhea" id="RHEA-COMP:9863"/>
        <dbReference type="Rhea" id="RHEA-COMP:11604"/>
        <dbReference type="ChEBI" id="CHEBI:15378"/>
        <dbReference type="ChEBI" id="CHEBI:29999"/>
        <dbReference type="ChEBI" id="CHEBI:30616"/>
        <dbReference type="ChEBI" id="CHEBI:83421"/>
        <dbReference type="ChEBI" id="CHEBI:456216"/>
        <dbReference type="EC" id="2.7.11.1"/>
    </reaction>
</comment>
<keyword evidence="12" id="KW-1185">Reference proteome</keyword>
<dbReference type="PANTHER" id="PTHR24356:SF395">
    <property type="entry name" value="SERINE_THREONINE PROTEIN KINASE IRE-RELATED"/>
    <property type="match status" value="1"/>
</dbReference>
<dbReference type="Proteomes" id="UP000824890">
    <property type="component" value="Unassembled WGS sequence"/>
</dbReference>
<sequence length="1172" mass="131880">MSTTEHSPENDRDQQQTSTSAKLLKEDDRRQSAADQGSTSHDSPEMLAPSSLGLNHIRTKSSSPAPPSPLRVSSSTPPIQVEAADARADAPHQPDHPHLMNLICSSMQTTSLAKESHSPRFEAVLRVTGGGRKKKPHDVKSFSHELNSKGVRPFPVWRSQAVGHMEEVMAAIRTKFERQKEDVDADLGVFSGYLVTTLETTPETNKELRMGLVDLLIEARLCATMLAGEFWVKCEGIVQKLDDKRQELPMGGLKQAHNRLLFILTRCNRLVQFRKESGYVEEHILKMHQLSDVGVYPEQMVEISRKQDLLREIQMKSLDQNASSGFDENEVNTAKSNDTASSNFRMSSWKKLPSAAAKNHSANTTPKAAKGESQIQPTVYVDENAEALHSPSGQPGNDMWGFWADRQCMTYDNSMICRICEVEIPVVHHSRICTIADRCDLKGVDVNLRLERVAESLEKILESWTLSLDEVSMTNEGKYLTQPSPGTPRISQINKLLEIARSVANVNFCGYSSLDFMIEQLDELNYVIQDRKADALVVEKFGRRIEKLLQEKYIKLCGLIDDEKVDSPNTVAEEESSADEDAVRILRTSPLNPRAKDRTSIEDFEIIKPISRGAFGRVFLARKRATGDLFAIKRNILISIRNPFVVRFFYSFTCRENLYLVMEYLNGGDLFSLLRNLGCLDKDMARIYIAEVPDNLLINQDGHIKLTDFGLSKVGLINSTDDLSVDASLGNSEFFAEDGRPQHSQGKDSRKKHEVVGTPDYLAPEILLGMGHGVILFEVLVGIPPFNAETPQQIFENIINRDIPWPNVPEEISYEAYDLINKLLTENPVKRHNFFKDINWDTLARQKAMFVPSAEPQDTSYFMSKYIWNPEDENVHGGSDFDDLTDTCSSSSSFNTHEEDGDECGNLAEFGSGPNLAVKTSHNWLRSTTILSKRTLRNLQKLQTNQPHQQTQHDDDYVLRIYLELGRCSLLFQAKNLHESLEMEYIITSIDSIPMPKHYKILFLGLSISYLFPGELTAAATATTTTKKALSFIKSSWKTTTYRSLCVHSLSTYANTIQSNPQRLIKNALAVTMKHAHTEPSRTVHRARTFSPLTEAVRELKLSDDSESVQSQFLFHVSKAQALFTSASDDWEVENTCSDRFSSTTKSVQARLVNLRKDTCNVLSLFNAFAKE</sequence>
<keyword evidence="4" id="KW-0547">Nucleotide-binding</keyword>
<evidence type="ECO:0000256" key="3">
    <source>
        <dbReference type="ARBA" id="ARBA00022679"/>
    </source>
</evidence>
<keyword evidence="3" id="KW-0808">Transferase</keyword>
<evidence type="ECO:0000256" key="5">
    <source>
        <dbReference type="ARBA" id="ARBA00022777"/>
    </source>
</evidence>
<organism evidence="11 12">
    <name type="scientific">Brassica napus</name>
    <name type="common">Rape</name>
    <dbReference type="NCBI Taxonomy" id="3708"/>
    <lineage>
        <taxon>Eukaryota</taxon>
        <taxon>Viridiplantae</taxon>
        <taxon>Streptophyta</taxon>
        <taxon>Embryophyta</taxon>
        <taxon>Tracheophyta</taxon>
        <taxon>Spermatophyta</taxon>
        <taxon>Magnoliopsida</taxon>
        <taxon>eudicotyledons</taxon>
        <taxon>Gunneridae</taxon>
        <taxon>Pentapetalae</taxon>
        <taxon>rosids</taxon>
        <taxon>malvids</taxon>
        <taxon>Brassicales</taxon>
        <taxon>Brassicaceae</taxon>
        <taxon>Brassiceae</taxon>
        <taxon>Brassica</taxon>
    </lineage>
</organism>
<dbReference type="InterPro" id="IPR006501">
    <property type="entry name" value="Pectinesterase_inhib_dom"/>
</dbReference>
<feature type="compositionally biased region" description="Basic and acidic residues" evidence="9">
    <location>
        <begin position="737"/>
        <end position="748"/>
    </location>
</feature>
<reference evidence="11 12" key="1">
    <citation type="submission" date="2021-05" db="EMBL/GenBank/DDBJ databases">
        <title>Genome Assembly of Synthetic Allotetraploid Brassica napus Reveals Homoeologous Exchanges between Subgenomes.</title>
        <authorList>
            <person name="Davis J.T."/>
        </authorList>
    </citation>
    <scope>NUCLEOTIDE SEQUENCE [LARGE SCALE GENOMIC DNA]</scope>
    <source>
        <strain evidence="12">cv. Da-Ae</strain>
        <tissue evidence="11">Seedling</tissue>
    </source>
</reference>